<dbReference type="InterPro" id="IPR001753">
    <property type="entry name" value="Enoyl-CoA_hydra/iso"/>
</dbReference>
<sequence length="300" mass="32960">MKKYQRHDEPRWITYEVPAAHVARISLNKPEKRNAQDTHLLYELNDAFDRACADKEIKVIILAANGPDFSAGHQFGEENPAGAMDEWQTVGTWCGFGCAGAEAQMSREKEIYIGLSERWRNIPKPTIAQVQGKCISGGLMLAWPCDLIIAADNARFMDNTVSMGISGAEFFVHPWEMGVRQAKEFLFTSGWMDAHEAWRLGMVNKVVPLENLAAATLALAQNIAQKPAFALKLAKEAVNGVQDAAGRVSGMNTAFALHQICHNHNLLQYGTLADPAFLATAKGHVKKPVTETEPSDEAKG</sequence>
<dbReference type="NCBIfam" id="NF006140">
    <property type="entry name" value="PRK08290.1"/>
    <property type="match status" value="1"/>
</dbReference>
<name>A0A1H0D3A0_9PSED</name>
<protein>
    <submittedName>
        <fullName evidence="1">Enoyl-CoA hydratase</fullName>
    </submittedName>
</protein>
<dbReference type="PANTHER" id="PTHR11941">
    <property type="entry name" value="ENOYL-COA HYDRATASE-RELATED"/>
    <property type="match status" value="1"/>
</dbReference>
<dbReference type="OrthoDB" id="9807606at2"/>
<evidence type="ECO:0000313" key="1">
    <source>
        <dbReference type="EMBL" id="SDN64654.1"/>
    </source>
</evidence>
<evidence type="ECO:0000313" key="2">
    <source>
        <dbReference type="Proteomes" id="UP000242957"/>
    </source>
</evidence>
<dbReference type="Proteomes" id="UP000242957">
    <property type="component" value="Unassembled WGS sequence"/>
</dbReference>
<dbReference type="InterPro" id="IPR029045">
    <property type="entry name" value="ClpP/crotonase-like_dom_sf"/>
</dbReference>
<dbReference type="SUPFAM" id="SSF52096">
    <property type="entry name" value="ClpP/crotonase"/>
    <property type="match status" value="1"/>
</dbReference>
<dbReference type="GO" id="GO:0006635">
    <property type="term" value="P:fatty acid beta-oxidation"/>
    <property type="evidence" value="ECO:0007669"/>
    <property type="project" value="TreeGrafter"/>
</dbReference>
<dbReference type="Pfam" id="PF00378">
    <property type="entry name" value="ECH_1"/>
    <property type="match status" value="2"/>
</dbReference>
<dbReference type="EMBL" id="FNIJ01000004">
    <property type="protein sequence ID" value="SDN64654.1"/>
    <property type="molecule type" value="Genomic_DNA"/>
</dbReference>
<dbReference type="STRING" id="198616.SAMN05216193_104125"/>
<gene>
    <name evidence="1" type="ORF">SAMN05216193_104125</name>
</gene>
<dbReference type="AlphaFoldDB" id="A0A1H0D3A0"/>
<dbReference type="Gene3D" id="3.90.226.10">
    <property type="entry name" value="2-enoyl-CoA Hydratase, Chain A, domain 1"/>
    <property type="match status" value="1"/>
</dbReference>
<accession>A0A1H0D3A0</accession>
<dbReference type="CDD" id="cd06558">
    <property type="entry name" value="crotonase-like"/>
    <property type="match status" value="1"/>
</dbReference>
<proteinExistence type="predicted"/>
<keyword evidence="2" id="KW-1185">Reference proteome</keyword>
<reference evidence="2" key="1">
    <citation type="submission" date="2016-10" db="EMBL/GenBank/DDBJ databases">
        <authorList>
            <person name="Varghese N."/>
            <person name="Submissions S."/>
        </authorList>
    </citation>
    <scope>NUCLEOTIDE SEQUENCE [LARGE SCALE GENOMIC DNA]</scope>
    <source>
        <strain evidence="2">JCM 21621</strain>
    </source>
</reference>
<organism evidence="1 2">
    <name type="scientific">Pseudomonas jinjuensis</name>
    <dbReference type="NCBI Taxonomy" id="198616"/>
    <lineage>
        <taxon>Bacteria</taxon>
        <taxon>Pseudomonadati</taxon>
        <taxon>Pseudomonadota</taxon>
        <taxon>Gammaproteobacteria</taxon>
        <taxon>Pseudomonadales</taxon>
        <taxon>Pseudomonadaceae</taxon>
        <taxon>Pseudomonas</taxon>
    </lineage>
</organism>
<dbReference type="PANTHER" id="PTHR11941:SF124">
    <property type="entry name" value="ENOYL-COA HYDRATASE ECHA13-RELATED"/>
    <property type="match status" value="1"/>
</dbReference>
<dbReference type="RefSeq" id="WP_084311910.1">
    <property type="nucleotide sequence ID" value="NZ_FNIJ01000004.1"/>
</dbReference>
<dbReference type="GO" id="GO:0003824">
    <property type="term" value="F:catalytic activity"/>
    <property type="evidence" value="ECO:0007669"/>
    <property type="project" value="UniProtKB-ARBA"/>
</dbReference>